<evidence type="ECO:0000259" key="13">
    <source>
        <dbReference type="Pfam" id="PF18402"/>
    </source>
</evidence>
<evidence type="ECO:0000259" key="11">
    <source>
        <dbReference type="Pfam" id="PF18400"/>
    </source>
</evidence>
<dbReference type="InterPro" id="IPR040525">
    <property type="entry name" value="UGGT_TRXL_4"/>
</dbReference>
<dbReference type="InterPro" id="IPR040497">
    <property type="entry name" value="Glyco_transf_24"/>
</dbReference>
<sequence>MKPTAASSLAAGLLLLLHLPHVAIAGPSVNVALQASFDAGPYLVELLETAAEENSTAYFPLLDRIAEGAFESATTEQDLYRQFLRVLHDDGHLADAESLDSFKLALSIRSAAPRIQAHYQYYNSSVQSTLAAAQDAACPVWVHMDGKQYCSPTLERAQQPVEGDSDPRELPFDRTFGDPLATPAVLYADVSSPIFGEYHRTLKALAKDGEVAYRVRYRSIQNHDTPARPLFMNGYGVELTLKRTDYIVIDDRQDEERGTAQTKAKAPSTENLEDESSAELTPLSSSEVLTLGTSAAGFVVDSQDPFTTLVKLSQDFPKHSAAVAAYNTSDKFLEEYMKNRQAGLPGARNIMWINGQQIDTRQVDSYSLLEHLRRERRLIGEFKKLGLAGSEAVDLLSHSALAEVKLGSGVQRYDWRDEAEEGGVLIWMNDIEKDSRYASFSANLQMLLQPMYPGQLPPVRRDIHNVVVPVDLANEEDVGFIVQYLYVFVKRMLPVRFGLVPIVHTEESKAQAKIAHHLQQTYGLASLLKYLEETASSGKNPKANKKFFAAAIADRALRPDRQSLSFDEVLQSQDLEATVTKTAKYLRRLDLRGPSPPTLVNGVAMSRTETYLQSLPMQLGNDVQVIQQALIQGEFEKDSWIAGFFLLDAAQSRNEWIVPENDNEIRMLNMLEIASAHNDFNEVLRLPSDKTHTTNNVQLVVVGDFNTDYGLALLVSALKFRQSHLQAEVIPLHTSDAKEDAAGVSSKLYELLRQAKQPEVADVLLHVQSANAAATHSQEEQEYWTRAQKLVESFGFALGASGVVVNGRVVGPLPSSVEFGEAELEHLYSYELSRRLGPVTEALGDLGIESKVTGPLAFAKLTSLLALSNTPDVPEGIFESKPKYRLDVWGRWNSTYSGITAESQEDASINIVATIDPTSELSQRWVPILKTLSELAGVKVKIFLTPVTQLQELPIKRFYRHVLSPEPLFDENGALIRPEASFRGLPQEALFTLSMDVAPSWLVAPKESVHDLDNIKLGALKDGTDVDAIYQLEHILIEGHSTDTTLQTPPRGVQLLLESEGGSFFADTIVMDNLGYFQFKAQPGFWKIELKEGRSQSIFKLDSVGAKGRTVRAEDDGSNEVALLSFQGKTLFPRLSRKPGKEDEDVLETGPRPGSAMDYVSKGLNFAQGMLGVKSSSSSKSVTAEKHAEINIFSVASGHLYERMLNIMMVSVMKNTQHTVKFWFIEQFLSPSFKSFLPHLAAEYGFSYEMVTYKWPHWLRGQREKQREIWGYKILFLDVLFPLSLDKVIFVDADQIVRTDMYDLVSLDLEGAPYGFTPMCDSRTEMEGFRFWKQGYWKTYLKELPYHISALYVVDLQRFREVAAGDRLRGQYHTLSADPQSLSNLDQDLPNHLQTMIPIKSLPQDWLWCETWCSDESLASARTIDLCNNPMTKEPKLDRARRQVPEWTVYDDEIAALAKRVAQGDVDGVDDVDVDVDAEDDVDHVRVEEQLRKDEL</sequence>
<keyword evidence="5 16" id="KW-0808">Transferase</keyword>
<feature type="domain" description="UGGT thioredoxin-like" evidence="12">
    <location>
        <begin position="276"/>
        <end position="405"/>
    </location>
</feature>
<evidence type="ECO:0000256" key="10">
    <source>
        <dbReference type="SAM" id="SignalP"/>
    </source>
</evidence>
<evidence type="ECO:0000313" key="17">
    <source>
        <dbReference type="Proteomes" id="UP000054383"/>
    </source>
</evidence>
<dbReference type="EMBL" id="CVMT01000002">
    <property type="protein sequence ID" value="CRG85698.1"/>
    <property type="molecule type" value="Genomic_DNA"/>
</dbReference>
<dbReference type="CDD" id="cd06432">
    <property type="entry name" value="GT8_HUGT1_C_like"/>
    <property type="match status" value="1"/>
</dbReference>
<evidence type="ECO:0000256" key="8">
    <source>
        <dbReference type="ARBA" id="ARBA00023180"/>
    </source>
</evidence>
<evidence type="ECO:0000256" key="7">
    <source>
        <dbReference type="ARBA" id="ARBA00022824"/>
    </source>
</evidence>
<evidence type="ECO:0000313" key="16">
    <source>
        <dbReference type="EMBL" id="CRG85698.1"/>
    </source>
</evidence>
<evidence type="ECO:0000256" key="6">
    <source>
        <dbReference type="ARBA" id="ARBA00022729"/>
    </source>
</evidence>
<evidence type="ECO:0000256" key="1">
    <source>
        <dbReference type="ARBA" id="ARBA00001913"/>
    </source>
</evidence>
<evidence type="ECO:0000256" key="4">
    <source>
        <dbReference type="ARBA" id="ARBA00006351"/>
    </source>
</evidence>
<evidence type="ECO:0000256" key="9">
    <source>
        <dbReference type="SAM" id="MobiDB-lite"/>
    </source>
</evidence>
<dbReference type="GO" id="GO:0036503">
    <property type="term" value="P:ERAD pathway"/>
    <property type="evidence" value="ECO:0007669"/>
    <property type="project" value="TreeGrafter"/>
</dbReference>
<evidence type="ECO:0000259" key="14">
    <source>
        <dbReference type="Pfam" id="PF18403"/>
    </source>
</evidence>
<feature type="domain" description="UGGT thioredoxin-like" evidence="11">
    <location>
        <begin position="40"/>
        <end position="223"/>
    </location>
</feature>
<dbReference type="InterPro" id="IPR009448">
    <property type="entry name" value="UDP-g_GGtrans"/>
</dbReference>
<comment type="pathway">
    <text evidence="3">Protein modification; protein glycosylation.</text>
</comment>
<dbReference type="Pfam" id="PF18402">
    <property type="entry name" value="Thioredoxin_14"/>
    <property type="match status" value="1"/>
</dbReference>
<protein>
    <submittedName>
        <fullName evidence="16">UDP-glucose:glycoprotein glucosyltransferase</fullName>
    </submittedName>
</protein>
<dbReference type="FunFam" id="3.90.550.10:FF:000065">
    <property type="entry name" value="UDP-glucose:glycoprotein glucosyltransferase, putative"/>
    <property type="match status" value="1"/>
</dbReference>
<feature type="region of interest" description="Disordered" evidence="9">
    <location>
        <begin position="252"/>
        <end position="280"/>
    </location>
</feature>
<feature type="domain" description="UGGT thioredoxin-like" evidence="13">
    <location>
        <begin position="413"/>
        <end position="657"/>
    </location>
</feature>
<keyword evidence="6 10" id="KW-0732">Signal</keyword>
<dbReference type="PANTHER" id="PTHR11226:SF0">
    <property type="entry name" value="UDP-GLUCOSE:GLYCOPROTEIN GLUCOSYLTRANSFERASE"/>
    <property type="match status" value="1"/>
</dbReference>
<dbReference type="Pfam" id="PF06427">
    <property type="entry name" value="UDP-g_GGTase"/>
    <property type="match status" value="1"/>
</dbReference>
<dbReference type="PANTHER" id="PTHR11226">
    <property type="entry name" value="UDP-GLUCOSE GLYCOPROTEIN:GLUCOSYLTRANSFERASE"/>
    <property type="match status" value="1"/>
</dbReference>
<name>A0A0U1LQN7_TALIS</name>
<reference evidence="16 17" key="1">
    <citation type="submission" date="2015-04" db="EMBL/GenBank/DDBJ databases">
        <authorList>
            <person name="Syromyatnikov M.Y."/>
            <person name="Popov V.N."/>
        </authorList>
    </citation>
    <scope>NUCLEOTIDE SEQUENCE [LARGE SCALE GENOMIC DNA]</scope>
    <source>
        <strain evidence="16">WF-38-12</strain>
    </source>
</reference>
<evidence type="ECO:0000259" key="15">
    <source>
        <dbReference type="Pfam" id="PF18404"/>
    </source>
</evidence>
<dbReference type="Proteomes" id="UP000054383">
    <property type="component" value="Unassembled WGS sequence"/>
</dbReference>
<evidence type="ECO:0000256" key="3">
    <source>
        <dbReference type="ARBA" id="ARBA00004922"/>
    </source>
</evidence>
<keyword evidence="7" id="KW-0256">Endoplasmic reticulum</keyword>
<organism evidence="16 17">
    <name type="scientific">Talaromyces islandicus</name>
    <name type="common">Penicillium islandicum</name>
    <dbReference type="NCBI Taxonomy" id="28573"/>
    <lineage>
        <taxon>Eukaryota</taxon>
        <taxon>Fungi</taxon>
        <taxon>Dikarya</taxon>
        <taxon>Ascomycota</taxon>
        <taxon>Pezizomycotina</taxon>
        <taxon>Eurotiomycetes</taxon>
        <taxon>Eurotiomycetidae</taxon>
        <taxon>Eurotiales</taxon>
        <taxon>Trichocomaceae</taxon>
        <taxon>Talaromyces</taxon>
        <taxon>Talaromyces sect. Islandici</taxon>
    </lineage>
</organism>
<feature type="chain" id="PRO_5006711168" evidence="10">
    <location>
        <begin position="26"/>
        <end position="1496"/>
    </location>
</feature>
<dbReference type="Pfam" id="PF18403">
    <property type="entry name" value="Thioredoxin_15"/>
    <property type="match status" value="1"/>
</dbReference>
<evidence type="ECO:0000259" key="12">
    <source>
        <dbReference type="Pfam" id="PF18401"/>
    </source>
</evidence>
<keyword evidence="8" id="KW-0325">Glycoprotein</keyword>
<feature type="domain" description="UDP-glucose:glycoprotein glucosyltransferase thioredoxin-like" evidence="14">
    <location>
        <begin position="672"/>
        <end position="866"/>
    </location>
</feature>
<gene>
    <name evidence="16" type="ORF">PISL3812_02724</name>
</gene>
<dbReference type="GO" id="GO:0005788">
    <property type="term" value="C:endoplasmic reticulum lumen"/>
    <property type="evidence" value="ECO:0007669"/>
    <property type="project" value="UniProtKB-SubCell"/>
</dbReference>
<dbReference type="OrthoDB" id="27683at2759"/>
<comment type="similarity">
    <text evidence="4">Belongs to the glycosyltransferase 8 family.</text>
</comment>
<comment type="cofactor">
    <cofactor evidence="1">
        <name>Ca(2+)</name>
        <dbReference type="ChEBI" id="CHEBI:29108"/>
    </cofactor>
</comment>
<dbReference type="STRING" id="28573.A0A0U1LQN7"/>
<dbReference type="InterPro" id="IPR040693">
    <property type="entry name" value="UGGT_TRXL_1"/>
</dbReference>
<evidence type="ECO:0000256" key="2">
    <source>
        <dbReference type="ARBA" id="ARBA00004319"/>
    </source>
</evidence>
<dbReference type="Pfam" id="PF18404">
    <property type="entry name" value="Glyco_transf_24"/>
    <property type="match status" value="1"/>
</dbReference>
<accession>A0A0U1LQN7</accession>
<dbReference type="InterPro" id="IPR029044">
    <property type="entry name" value="Nucleotide-diphossugar_trans"/>
</dbReference>
<feature type="domain" description="Glucosyltransferase 24 catalytic" evidence="15">
    <location>
        <begin position="1190"/>
        <end position="1456"/>
    </location>
</feature>
<dbReference type="Pfam" id="PF18400">
    <property type="entry name" value="Thioredoxin_12"/>
    <property type="match status" value="1"/>
</dbReference>
<dbReference type="InterPro" id="IPR040694">
    <property type="entry name" value="UGGT_TRXL_2"/>
</dbReference>
<dbReference type="GO" id="GO:0018279">
    <property type="term" value="P:protein N-linked glycosylation via asparagine"/>
    <property type="evidence" value="ECO:0007669"/>
    <property type="project" value="TreeGrafter"/>
</dbReference>
<proteinExistence type="inferred from homology"/>
<dbReference type="UniPathway" id="UPA00378"/>
<dbReference type="Pfam" id="PF18401">
    <property type="entry name" value="Thioredoxin_13"/>
    <property type="match status" value="1"/>
</dbReference>
<dbReference type="Gene3D" id="3.90.550.10">
    <property type="entry name" value="Spore Coat Polysaccharide Biosynthesis Protein SpsA, Chain A"/>
    <property type="match status" value="1"/>
</dbReference>
<dbReference type="OMA" id="RQTKTRF"/>
<keyword evidence="17" id="KW-1185">Reference proteome</keyword>
<dbReference type="GO" id="GO:0051082">
    <property type="term" value="F:unfolded protein binding"/>
    <property type="evidence" value="ECO:0007669"/>
    <property type="project" value="TreeGrafter"/>
</dbReference>
<dbReference type="InterPro" id="IPR040692">
    <property type="entry name" value="UGGT_TRXL_3"/>
</dbReference>
<dbReference type="SUPFAM" id="SSF53448">
    <property type="entry name" value="Nucleotide-diphospho-sugar transferases"/>
    <property type="match status" value="1"/>
</dbReference>
<dbReference type="GO" id="GO:0003980">
    <property type="term" value="F:UDP-glucose:glycoprotein glucosyltransferase activity"/>
    <property type="evidence" value="ECO:0007669"/>
    <property type="project" value="InterPro"/>
</dbReference>
<feature type="signal peptide" evidence="10">
    <location>
        <begin position="1"/>
        <end position="25"/>
    </location>
</feature>
<evidence type="ECO:0000256" key="5">
    <source>
        <dbReference type="ARBA" id="ARBA00022679"/>
    </source>
</evidence>
<comment type="subcellular location">
    <subcellularLocation>
        <location evidence="2">Endoplasmic reticulum lumen</location>
    </subcellularLocation>
</comment>